<dbReference type="InterPro" id="IPR014919">
    <property type="entry name" value="XisH"/>
</dbReference>
<evidence type="ECO:0000313" key="1">
    <source>
        <dbReference type="EMBL" id="TRU44493.1"/>
    </source>
</evidence>
<dbReference type="AlphaFoldDB" id="A0A552FCR0"/>
<dbReference type="EMBL" id="SFBF01000305">
    <property type="protein sequence ID" value="TRU44493.1"/>
    <property type="molecule type" value="Genomic_DNA"/>
</dbReference>
<dbReference type="Gene3D" id="3.40.1350.10">
    <property type="match status" value="1"/>
</dbReference>
<dbReference type="SUPFAM" id="SSF52980">
    <property type="entry name" value="Restriction endonuclease-like"/>
    <property type="match status" value="1"/>
</dbReference>
<sequence length="141" mass="16118">MSAQDIFHVTVKRALEKEKWVITADPLKLKFGGINFQVDLAAERLLEAERNGEKIAVEIKSFLNASAITDFYAALGQFLSYRLALSTIEPNRSLYLAIPIDAFDTFFQMEFTQIAIKQYQVPLIIYDPVKEVITQWIKINS</sequence>
<gene>
    <name evidence="1" type="ORF">EWV91_16460</name>
</gene>
<dbReference type="Proteomes" id="UP000320293">
    <property type="component" value="Unassembled WGS sequence"/>
</dbReference>
<evidence type="ECO:0000313" key="2">
    <source>
        <dbReference type="Proteomes" id="UP000320293"/>
    </source>
</evidence>
<reference evidence="1 2" key="1">
    <citation type="submission" date="2019-01" db="EMBL/GenBank/DDBJ databases">
        <title>Coherence of Microcystis species and biogeography revealed through population genomics.</title>
        <authorList>
            <person name="Perez-Carrascal O.M."/>
            <person name="Terrat Y."/>
            <person name="Giani A."/>
            <person name="Fortin N."/>
            <person name="Tromas N."/>
            <person name="Shapiro B.J."/>
        </authorList>
    </citation>
    <scope>NUCLEOTIDE SEQUENCE [LARGE SCALE GENOMIC DNA]</scope>
    <source>
        <strain evidence="1">Ma_QC_Ca_00000000_S207</strain>
    </source>
</reference>
<dbReference type="InterPro" id="IPR011335">
    <property type="entry name" value="Restrct_endonuc-II-like"/>
</dbReference>
<name>A0A552FCR0_MICAE</name>
<accession>A0A552FCR0</accession>
<proteinExistence type="predicted"/>
<dbReference type="Pfam" id="PF08814">
    <property type="entry name" value="XisH"/>
    <property type="match status" value="1"/>
</dbReference>
<dbReference type="CDD" id="cd22366">
    <property type="entry name" value="XisH-like"/>
    <property type="match status" value="1"/>
</dbReference>
<organism evidence="1 2">
    <name type="scientific">Microcystis aeruginosa Ma_QC_Ca_00000000_S207</name>
    <dbReference type="NCBI Taxonomy" id="2486251"/>
    <lineage>
        <taxon>Bacteria</taxon>
        <taxon>Bacillati</taxon>
        <taxon>Cyanobacteriota</taxon>
        <taxon>Cyanophyceae</taxon>
        <taxon>Oscillatoriophycideae</taxon>
        <taxon>Chroococcales</taxon>
        <taxon>Microcystaceae</taxon>
        <taxon>Microcystis</taxon>
    </lineage>
</organism>
<comment type="caution">
    <text evidence="1">The sequence shown here is derived from an EMBL/GenBank/DDBJ whole genome shotgun (WGS) entry which is preliminary data.</text>
</comment>
<dbReference type="GO" id="GO:0003676">
    <property type="term" value="F:nucleic acid binding"/>
    <property type="evidence" value="ECO:0007669"/>
    <property type="project" value="InterPro"/>
</dbReference>
<dbReference type="InterPro" id="IPR011856">
    <property type="entry name" value="tRNA_endonuc-like_dom_sf"/>
</dbReference>
<protein>
    <submittedName>
        <fullName evidence="1">Fatty-acid oxidation protein subunit alpha</fullName>
    </submittedName>
</protein>